<dbReference type="PANTHER" id="PTHR21180:SF32">
    <property type="entry name" value="ENDONUCLEASE_EXONUCLEASE_PHOSPHATASE FAMILY DOMAIN-CONTAINING PROTEIN 1"/>
    <property type="match status" value="1"/>
</dbReference>
<dbReference type="GO" id="GO:0015628">
    <property type="term" value="P:protein secretion by the type II secretion system"/>
    <property type="evidence" value="ECO:0007669"/>
    <property type="project" value="TreeGrafter"/>
</dbReference>
<evidence type="ECO:0000313" key="3">
    <source>
        <dbReference type="EMBL" id="BAS28524.1"/>
    </source>
</evidence>
<dbReference type="RefSeq" id="WP_068139010.1">
    <property type="nucleotide sequence ID" value="NZ_AP014924.1"/>
</dbReference>
<feature type="domain" description="Helix-hairpin-helix DNA-binding motif class 1" evidence="2">
    <location>
        <begin position="158"/>
        <end position="177"/>
    </location>
</feature>
<feature type="domain" description="Helix-hairpin-helix DNA-binding motif class 1" evidence="2">
    <location>
        <begin position="188"/>
        <end position="207"/>
    </location>
</feature>
<dbReference type="GO" id="GO:0003677">
    <property type="term" value="F:DNA binding"/>
    <property type="evidence" value="ECO:0007669"/>
    <property type="project" value="InterPro"/>
</dbReference>
<feature type="compositionally biased region" description="Low complexity" evidence="1">
    <location>
        <begin position="63"/>
        <end position="77"/>
    </location>
</feature>
<dbReference type="OrthoDB" id="9790239at2"/>
<dbReference type="NCBIfam" id="TIGR00426">
    <property type="entry name" value="competence protein ComEA helix-hairpin-helix repeat region"/>
    <property type="match status" value="1"/>
</dbReference>
<dbReference type="InterPro" id="IPR003583">
    <property type="entry name" value="Hlx-hairpin-Hlx_DNA-bd_motif"/>
</dbReference>
<sequence>MILSFRTWWRALLVLGALALLPLAWRGLERQPPILIQQLPAESAVPPPAVRLAERTPSPPGPASASVVEAAGAPVGGRQDGEPTASEDAQSTDSGPEPSAHADPRTPEADCPRPEDSQQQAGPQDLRAVPAPPGGASSQVRPGGPSSPRVNVNTADAATLETLPGIGPALAARIIAHRERWGPFTAPEQLTEVSGIGEKRLEQLLPWITVE</sequence>
<dbReference type="AlphaFoldDB" id="A0A0K2SNW5"/>
<dbReference type="Gene3D" id="1.10.150.320">
    <property type="entry name" value="Photosystem II 12 kDa extrinsic protein"/>
    <property type="match status" value="1"/>
</dbReference>
<dbReference type="PANTHER" id="PTHR21180">
    <property type="entry name" value="ENDONUCLEASE/EXONUCLEASE/PHOSPHATASE FAMILY DOMAIN-CONTAINING PROTEIN 1"/>
    <property type="match status" value="1"/>
</dbReference>
<dbReference type="GO" id="GO:0015627">
    <property type="term" value="C:type II protein secretion system complex"/>
    <property type="evidence" value="ECO:0007669"/>
    <property type="project" value="TreeGrafter"/>
</dbReference>
<dbReference type="EMBL" id="AP014924">
    <property type="protein sequence ID" value="BAS28524.1"/>
    <property type="molecule type" value="Genomic_DNA"/>
</dbReference>
<keyword evidence="4" id="KW-1185">Reference proteome</keyword>
<dbReference type="STRING" id="1555112.LIP_2694"/>
<accession>A0A0K2SNW5</accession>
<reference evidence="4" key="2">
    <citation type="journal article" date="2016" name="Int. J. Syst. Evol. Microbiol.">
        <title>Complete genome sequence and cell structure of Limnochorda pilosa, a Gram-negative spore-former within the phylum Firmicutes.</title>
        <authorList>
            <person name="Watanabe M."/>
            <person name="Kojima H."/>
            <person name="Fukui M."/>
        </authorList>
    </citation>
    <scope>NUCLEOTIDE SEQUENCE [LARGE SCALE GENOMIC DNA]</scope>
    <source>
        <strain evidence="4">HC45</strain>
    </source>
</reference>
<dbReference type="Proteomes" id="UP000065807">
    <property type="component" value="Chromosome"/>
</dbReference>
<evidence type="ECO:0000256" key="1">
    <source>
        <dbReference type="SAM" id="MobiDB-lite"/>
    </source>
</evidence>
<reference evidence="4" key="1">
    <citation type="submission" date="2015-07" db="EMBL/GenBank/DDBJ databases">
        <title>Complete genome sequence and phylogenetic analysis of Limnochorda pilosa.</title>
        <authorList>
            <person name="Watanabe M."/>
            <person name="Kojima H."/>
            <person name="Fukui M."/>
        </authorList>
    </citation>
    <scope>NUCLEOTIDE SEQUENCE [LARGE SCALE GENOMIC DNA]</scope>
    <source>
        <strain evidence="4">HC45</strain>
    </source>
</reference>
<dbReference type="InterPro" id="IPR051675">
    <property type="entry name" value="Endo/Exo/Phosphatase_dom_1"/>
</dbReference>
<proteinExistence type="predicted"/>
<dbReference type="GO" id="GO:0006281">
    <property type="term" value="P:DNA repair"/>
    <property type="evidence" value="ECO:0007669"/>
    <property type="project" value="InterPro"/>
</dbReference>
<evidence type="ECO:0000313" key="4">
    <source>
        <dbReference type="Proteomes" id="UP000065807"/>
    </source>
</evidence>
<organism evidence="3 4">
    <name type="scientific">Limnochorda pilosa</name>
    <dbReference type="NCBI Taxonomy" id="1555112"/>
    <lineage>
        <taxon>Bacteria</taxon>
        <taxon>Bacillati</taxon>
        <taxon>Bacillota</taxon>
        <taxon>Limnochordia</taxon>
        <taxon>Limnochordales</taxon>
        <taxon>Limnochordaceae</taxon>
        <taxon>Limnochorda</taxon>
    </lineage>
</organism>
<dbReference type="SUPFAM" id="SSF47781">
    <property type="entry name" value="RuvA domain 2-like"/>
    <property type="match status" value="1"/>
</dbReference>
<dbReference type="SMART" id="SM00278">
    <property type="entry name" value="HhH1"/>
    <property type="match status" value="2"/>
</dbReference>
<dbReference type="InterPro" id="IPR010994">
    <property type="entry name" value="RuvA_2-like"/>
</dbReference>
<feature type="region of interest" description="Disordered" evidence="1">
    <location>
        <begin position="51"/>
        <end position="152"/>
    </location>
</feature>
<dbReference type="Pfam" id="PF12836">
    <property type="entry name" value="HHH_3"/>
    <property type="match status" value="1"/>
</dbReference>
<name>A0A0K2SNW5_LIMPI</name>
<feature type="compositionally biased region" description="Basic and acidic residues" evidence="1">
    <location>
        <begin position="100"/>
        <end position="116"/>
    </location>
</feature>
<evidence type="ECO:0000259" key="2">
    <source>
        <dbReference type="SMART" id="SM00278"/>
    </source>
</evidence>
<protein>
    <recommendedName>
        <fullName evidence="2">Helix-hairpin-helix DNA-binding motif class 1 domain-containing protein</fullName>
    </recommendedName>
</protein>
<dbReference type="InterPro" id="IPR004509">
    <property type="entry name" value="Competence_ComEA_HhH"/>
</dbReference>
<dbReference type="KEGG" id="lpil:LIP_2694"/>
<gene>
    <name evidence="3" type="ORF">LIP_2694</name>
</gene>